<evidence type="ECO:0000313" key="15">
    <source>
        <dbReference type="Proteomes" id="UP000015525"/>
    </source>
</evidence>
<organism evidence="14 15">
    <name type="scientific">Sphingobium quisquiliarum P25</name>
    <dbReference type="NCBI Taxonomy" id="1329909"/>
    <lineage>
        <taxon>Bacteria</taxon>
        <taxon>Pseudomonadati</taxon>
        <taxon>Pseudomonadota</taxon>
        <taxon>Alphaproteobacteria</taxon>
        <taxon>Sphingomonadales</taxon>
        <taxon>Sphingomonadaceae</taxon>
        <taxon>Sphingobium</taxon>
    </lineage>
</organism>
<evidence type="ECO:0000256" key="12">
    <source>
        <dbReference type="PROSITE-ProRule" id="PRU10144"/>
    </source>
</evidence>
<keyword evidence="6" id="KW-0408">Iron</keyword>
<evidence type="ECO:0000256" key="7">
    <source>
        <dbReference type="ARBA" id="ARBA00023065"/>
    </source>
</evidence>
<keyword evidence="3 11" id="KW-1134">Transmembrane beta strand</keyword>
<proteinExistence type="inferred from homology"/>
<sequence length="307" mass="33768">MPLTDALNFTAGLRYTTEKRSLNAEQILGGVPVPPSNYEQEKRYSKPTWRVALDYKITPDVMIYTSYNRGFKSGGFNPTTPGEDPFKPEQLDAYEGGIKSELFDRKLRFNLAAFYYNYKNIQVPYFLINTIGLKTGPKATIYGVDFDFEAHPFQQLRLFGGLSLLHDKFGHYPDAALSPPNPPPLGGNQSVVGDATGNRLPFTSTFSGNIGAAYEIPVGDSKITLNGNLYHNSGFYAETDNLRRQPAYELVSGSIQWTDATGKLTVSVWGKNLTNEAVVTMLAASGFGTGASYQPPRTYGATLGYAF</sequence>
<evidence type="ECO:0000256" key="9">
    <source>
        <dbReference type="ARBA" id="ARBA00023136"/>
    </source>
</evidence>
<evidence type="ECO:0000256" key="8">
    <source>
        <dbReference type="ARBA" id="ARBA00023077"/>
    </source>
</evidence>
<evidence type="ECO:0000256" key="5">
    <source>
        <dbReference type="ARBA" id="ARBA00022692"/>
    </source>
</evidence>
<dbReference type="PROSITE" id="PS01156">
    <property type="entry name" value="TONB_DEPENDENT_REC_2"/>
    <property type="match status" value="1"/>
</dbReference>
<keyword evidence="5 11" id="KW-0812">Transmembrane</keyword>
<dbReference type="GO" id="GO:0009279">
    <property type="term" value="C:cell outer membrane"/>
    <property type="evidence" value="ECO:0007669"/>
    <property type="project" value="UniProtKB-SubCell"/>
</dbReference>
<keyword evidence="7" id="KW-0406">Ion transport</keyword>
<keyword evidence="9 11" id="KW-0472">Membrane</keyword>
<dbReference type="GO" id="GO:0006826">
    <property type="term" value="P:iron ion transport"/>
    <property type="evidence" value="ECO:0007669"/>
    <property type="project" value="UniProtKB-KW"/>
</dbReference>
<keyword evidence="15" id="KW-1185">Reference proteome</keyword>
<keyword evidence="4" id="KW-0410">Iron transport</keyword>
<protein>
    <recommendedName>
        <fullName evidence="13">TonB-dependent receptor-like beta-barrel domain-containing protein</fullName>
    </recommendedName>
</protein>
<dbReference type="AlphaFoldDB" id="T0I1E1"/>
<name>T0I1E1_9SPHN</name>
<evidence type="ECO:0000259" key="13">
    <source>
        <dbReference type="Pfam" id="PF00593"/>
    </source>
</evidence>
<dbReference type="Gene3D" id="2.40.170.20">
    <property type="entry name" value="TonB-dependent receptor, beta-barrel domain"/>
    <property type="match status" value="1"/>
</dbReference>
<evidence type="ECO:0000256" key="4">
    <source>
        <dbReference type="ARBA" id="ARBA00022496"/>
    </source>
</evidence>
<keyword evidence="8" id="KW-0798">TonB box</keyword>
<reference evidence="14 15" key="1">
    <citation type="journal article" date="2013" name="Genome Announc.">
        <title>Draft Genome Sequence of Sphingobium quisquiliarum Strain P25T, a Novel Hexachlorocyclohexane (HCH)-Degrading Bacterium Isolated from an HCH Dumpsite.</title>
        <authorList>
            <person name="Kumar Singh A."/>
            <person name="Sangwan N."/>
            <person name="Sharma A."/>
            <person name="Gupta V."/>
            <person name="Khurana J.P."/>
            <person name="Lal R."/>
        </authorList>
    </citation>
    <scope>NUCLEOTIDE SEQUENCE [LARGE SCALE GENOMIC DNA]</scope>
    <source>
        <strain evidence="14 15">P25</strain>
    </source>
</reference>
<evidence type="ECO:0000256" key="1">
    <source>
        <dbReference type="ARBA" id="ARBA00004571"/>
    </source>
</evidence>
<dbReference type="InterPro" id="IPR010917">
    <property type="entry name" value="TonB_rcpt_CS"/>
</dbReference>
<accession>T0I1E1</accession>
<dbReference type="Proteomes" id="UP000015525">
    <property type="component" value="Unassembled WGS sequence"/>
</dbReference>
<evidence type="ECO:0000256" key="6">
    <source>
        <dbReference type="ARBA" id="ARBA00023004"/>
    </source>
</evidence>
<evidence type="ECO:0000313" key="14">
    <source>
        <dbReference type="EMBL" id="EQB03514.1"/>
    </source>
</evidence>
<dbReference type="PROSITE" id="PS52016">
    <property type="entry name" value="TONB_DEPENDENT_REC_3"/>
    <property type="match status" value="1"/>
</dbReference>
<evidence type="ECO:0000256" key="11">
    <source>
        <dbReference type="PROSITE-ProRule" id="PRU01360"/>
    </source>
</evidence>
<feature type="short sequence motif" description="TonB C-terminal box" evidence="12">
    <location>
        <begin position="290"/>
        <end position="307"/>
    </location>
</feature>
<evidence type="ECO:0000256" key="10">
    <source>
        <dbReference type="ARBA" id="ARBA00023237"/>
    </source>
</evidence>
<evidence type="ECO:0000256" key="3">
    <source>
        <dbReference type="ARBA" id="ARBA00022452"/>
    </source>
</evidence>
<dbReference type="InterPro" id="IPR039426">
    <property type="entry name" value="TonB-dep_rcpt-like"/>
</dbReference>
<keyword evidence="2 11" id="KW-0813">Transport</keyword>
<dbReference type="InterPro" id="IPR036942">
    <property type="entry name" value="Beta-barrel_TonB_sf"/>
</dbReference>
<evidence type="ECO:0000256" key="2">
    <source>
        <dbReference type="ARBA" id="ARBA00022448"/>
    </source>
</evidence>
<feature type="domain" description="TonB-dependent receptor-like beta-barrel" evidence="13">
    <location>
        <begin position="2"/>
        <end position="273"/>
    </location>
</feature>
<dbReference type="PANTHER" id="PTHR32552:SF81">
    <property type="entry name" value="TONB-DEPENDENT OUTER MEMBRANE RECEPTOR"/>
    <property type="match status" value="1"/>
</dbReference>
<dbReference type="InterPro" id="IPR000531">
    <property type="entry name" value="Beta-barrel_TonB"/>
</dbReference>
<comment type="similarity">
    <text evidence="11">Belongs to the TonB-dependent receptor family.</text>
</comment>
<comment type="caution">
    <text evidence="14">The sequence shown here is derived from an EMBL/GenBank/DDBJ whole genome shotgun (WGS) entry which is preliminary data.</text>
</comment>
<dbReference type="SUPFAM" id="SSF56935">
    <property type="entry name" value="Porins"/>
    <property type="match status" value="1"/>
</dbReference>
<keyword evidence="10 11" id="KW-0998">Cell outer membrane</keyword>
<gene>
    <name evidence="14" type="ORF">L288_14740</name>
</gene>
<dbReference type="PANTHER" id="PTHR32552">
    <property type="entry name" value="FERRICHROME IRON RECEPTOR-RELATED"/>
    <property type="match status" value="1"/>
</dbReference>
<dbReference type="PATRIC" id="fig|1329909.3.peg.2836"/>
<dbReference type="Pfam" id="PF00593">
    <property type="entry name" value="TonB_dep_Rec_b-barrel"/>
    <property type="match status" value="1"/>
</dbReference>
<dbReference type="EMBL" id="ATHO01000133">
    <property type="protein sequence ID" value="EQB03514.1"/>
    <property type="molecule type" value="Genomic_DNA"/>
</dbReference>
<comment type="subcellular location">
    <subcellularLocation>
        <location evidence="1 11">Cell outer membrane</location>
        <topology evidence="1 11">Multi-pass membrane protein</topology>
    </subcellularLocation>
</comment>